<evidence type="ECO:0000256" key="1">
    <source>
        <dbReference type="ARBA" id="ARBA00004651"/>
    </source>
</evidence>
<evidence type="ECO:0000256" key="5">
    <source>
        <dbReference type="ARBA" id="ARBA00022989"/>
    </source>
</evidence>
<evidence type="ECO:0000256" key="3">
    <source>
        <dbReference type="ARBA" id="ARBA00022475"/>
    </source>
</evidence>
<dbReference type="PANTHER" id="PTHR36122">
    <property type="entry name" value="NICOTINAMIDE RIBOSIDE TRANSPORTER PNUC"/>
    <property type="match status" value="1"/>
</dbReference>
<feature type="transmembrane region" description="Helical" evidence="7">
    <location>
        <begin position="202"/>
        <end position="220"/>
    </location>
</feature>
<dbReference type="GO" id="GO:0005886">
    <property type="term" value="C:plasma membrane"/>
    <property type="evidence" value="ECO:0007669"/>
    <property type="project" value="UniProtKB-SubCell"/>
</dbReference>
<comment type="subcellular location">
    <subcellularLocation>
        <location evidence="1">Cell membrane</location>
        <topology evidence="1">Multi-pass membrane protein</topology>
    </subcellularLocation>
</comment>
<gene>
    <name evidence="8" type="ORF">vBKpMFBKp24_276</name>
</gene>
<dbReference type="InterPro" id="IPR006419">
    <property type="entry name" value="NMN_transpt_PnuC"/>
</dbReference>
<keyword evidence="4 7" id="KW-0812">Transmembrane</keyword>
<sequence length="229" mass="26067">MNTLVLKTFTDFAHWKKVEYLWLIIALILVGAGSWSASPLEFTAALTNVICVILVAKGRVSNYYWGTVGVITYGIVSYNTGLYANAALNAIYLPMQFIGIYYWTKDLGKTPAKADVAVKTITLRDVITYLVVGVIFWYGLTEYLKTTQDPFPALDAFCLVASLIAMWMMIKQQPEQWILWIIINCVTIYLWVIPALNQPGSWAQVAQWAVFLMNAFYGLWKWYITKTNK</sequence>
<evidence type="ECO:0000256" key="2">
    <source>
        <dbReference type="ARBA" id="ARBA00022448"/>
    </source>
</evidence>
<dbReference type="NCBIfam" id="TIGR01528">
    <property type="entry name" value="NMN_trans_PnuC"/>
    <property type="match status" value="1"/>
</dbReference>
<protein>
    <submittedName>
        <fullName evidence="8">Nicotinamide mononucleotide transporter</fullName>
    </submittedName>
</protein>
<feature type="transmembrane region" description="Helical" evidence="7">
    <location>
        <begin position="177"/>
        <end position="196"/>
    </location>
</feature>
<evidence type="ECO:0000256" key="4">
    <source>
        <dbReference type="ARBA" id="ARBA00022692"/>
    </source>
</evidence>
<keyword evidence="5 7" id="KW-1133">Transmembrane helix</keyword>
<keyword evidence="2" id="KW-0813">Transport</keyword>
<evidence type="ECO:0000313" key="8">
    <source>
        <dbReference type="EMBL" id="QQV92114.1"/>
    </source>
</evidence>
<dbReference type="PANTHER" id="PTHR36122:SF2">
    <property type="entry name" value="NICOTINAMIDE RIBOSIDE TRANSPORTER PNUC"/>
    <property type="match status" value="1"/>
</dbReference>
<dbReference type="Pfam" id="PF04973">
    <property type="entry name" value="NMN_transporter"/>
    <property type="match status" value="1"/>
</dbReference>
<evidence type="ECO:0000256" key="7">
    <source>
        <dbReference type="SAM" id="Phobius"/>
    </source>
</evidence>
<feature type="transmembrane region" description="Helical" evidence="7">
    <location>
        <begin position="86"/>
        <end position="104"/>
    </location>
</feature>
<dbReference type="EMBL" id="MW394391">
    <property type="protein sequence ID" value="QQV92114.1"/>
    <property type="molecule type" value="Genomic_DNA"/>
</dbReference>
<dbReference type="GO" id="GO:0034257">
    <property type="term" value="F:nicotinamide riboside transmembrane transporter activity"/>
    <property type="evidence" value="ECO:0007669"/>
    <property type="project" value="InterPro"/>
</dbReference>
<accession>A0A7U0J5F2</accession>
<feature type="transmembrane region" description="Helical" evidence="7">
    <location>
        <begin position="116"/>
        <end position="139"/>
    </location>
</feature>
<name>A0A7U0J5F2_9CAUD</name>
<dbReference type="Proteomes" id="UP000596381">
    <property type="component" value="Segment"/>
</dbReference>
<feature type="transmembrane region" description="Helical" evidence="7">
    <location>
        <begin position="20"/>
        <end position="42"/>
    </location>
</feature>
<evidence type="ECO:0000313" key="9">
    <source>
        <dbReference type="Proteomes" id="UP000596381"/>
    </source>
</evidence>
<feature type="transmembrane region" description="Helical" evidence="7">
    <location>
        <begin position="151"/>
        <end position="170"/>
    </location>
</feature>
<keyword evidence="6 7" id="KW-0472">Membrane</keyword>
<organism evidence="8 9">
    <name type="scientific">Klebsiella phage vB_KpM_FBKp24</name>
    <dbReference type="NCBI Taxonomy" id="2801834"/>
    <lineage>
        <taxon>Viruses</taxon>
        <taxon>Duplodnaviria</taxon>
        <taxon>Heunggongvirae</taxon>
        <taxon>Uroviricota</taxon>
        <taxon>Caudoviricetes</taxon>
        <taxon>Chimalliviridae</taxon>
        <taxon>Maaswegvirus</taxon>
        <taxon>Maaswegvirus Kp24</taxon>
    </lineage>
</organism>
<proteinExistence type="predicted"/>
<evidence type="ECO:0000256" key="6">
    <source>
        <dbReference type="ARBA" id="ARBA00023136"/>
    </source>
</evidence>
<keyword evidence="9" id="KW-1185">Reference proteome</keyword>
<reference evidence="8 9" key="1">
    <citation type="submission" date="2020-12" db="EMBL/GenBank/DDBJ databases">
        <title>Genomic characterization of four novel bacteriophages infecting Klebsiella pneumoniae.</title>
        <authorList>
            <person name="Estrada Bonilla B."/>
            <person name="Costa A.R."/>
            <person name="van Rossum T."/>
            <person name="Hagedoorn S."/>
            <person name="Wallinga H."/>
            <person name="Xiao M."/>
            <person name="Song W."/>
            <person name="Haas P.-J."/>
            <person name="Nobrega F.L."/>
            <person name="Brouns S.J.J."/>
        </authorList>
    </citation>
    <scope>NUCLEOTIDE SEQUENCE [LARGE SCALE GENOMIC DNA]</scope>
</reference>
<feature type="transmembrane region" description="Helical" evidence="7">
    <location>
        <begin position="63"/>
        <end position="80"/>
    </location>
</feature>
<keyword evidence="3" id="KW-1003">Cell membrane</keyword>